<evidence type="ECO:0000313" key="4">
    <source>
        <dbReference type="EMBL" id="AAS79681.1"/>
    </source>
</evidence>
<proteinExistence type="predicted"/>
<reference evidence="4 5" key="2">
    <citation type="journal article" date="2005" name="Arch. Virol.">
        <title>Nucleotide sequence, genome organization and phylogenetic analysis of Strawberry pallidosis associated virus, a new member of the genus Crinivirus.</title>
        <authorList>
            <person name="Tzanetakis I.E."/>
            <person name="Reed J."/>
            <person name="Martin R.R."/>
        </authorList>
    </citation>
    <scope>NUCLEOTIDE SEQUENCE [LARGE SCALE GENOMIC DNA]</scope>
    <source>
        <strain evidence="4">M1</strain>
    </source>
</reference>
<keyword evidence="5" id="KW-1185">Reference proteome</keyword>
<evidence type="ECO:0000256" key="2">
    <source>
        <dbReference type="ARBA" id="ARBA00022561"/>
    </source>
</evidence>
<comment type="subcellular location">
    <subcellularLocation>
        <location evidence="1">Virion</location>
    </subcellularLocation>
</comment>
<dbReference type="KEGG" id="vg:2943310"/>
<dbReference type="EMBL" id="AY488138">
    <property type="protein sequence ID" value="AAS79681.1"/>
    <property type="molecule type" value="Genomic_RNA"/>
</dbReference>
<evidence type="ECO:0000313" key="5">
    <source>
        <dbReference type="Proteomes" id="UP000217264"/>
    </source>
</evidence>
<dbReference type="Pfam" id="PF01785">
    <property type="entry name" value="Closter_coat"/>
    <property type="match status" value="1"/>
</dbReference>
<evidence type="ECO:0000256" key="3">
    <source>
        <dbReference type="ARBA" id="ARBA00022844"/>
    </source>
</evidence>
<evidence type="ECO:0000256" key="1">
    <source>
        <dbReference type="ARBA" id="ARBA00004328"/>
    </source>
</evidence>
<reference evidence="4 5" key="1">
    <citation type="journal article" date="2004" name="Plant Dis.">
        <title>Identification and detection of a virus associated with strawberry pallidosis disease.</title>
        <authorList>
            <person name="Tzanetakis I.E."/>
            <person name="Halgren A.B."/>
            <person name="Keller K.E."/>
            <person name="Hokanson S.C."/>
            <person name="Maas J.L."/>
            <person name="McCarthy P.L."/>
            <person name="Martin R.R."/>
        </authorList>
    </citation>
    <scope>NUCLEOTIDE SEQUENCE [LARGE SCALE GENOMIC DNA]</scope>
    <source>
        <strain evidence="4">M1</strain>
    </source>
</reference>
<keyword evidence="2 4" id="KW-0167">Capsid protein</keyword>
<sequence length="689" mass="79507">MSVNWRETFNEEPSPFPVHDENLNLSSRNISLVEGDEHILSVRDASGLINQIITFDYSNFLNLKFFLFLRSSFRALGFQFYIRVNLYRGYALYSCDCRNDNRQDLKEYAVGAWSSSITNISKPKVLRYDSDNQIILTKLNDGLQFNILGWNVYLVKSSFTIKSIDLIFQIPCDRITFNKDLKYNANYIDSLSILKDLSKDNIIVDKPISNLYYYHSADKLTVPLILKKFIPAANMNSVKDFEIEPVIEQRSEDLEDVTTTDDVNDQEKVIRIYDTVFVNFSKGKEVRVIGLVRPLMVKDFRNIFQLWFGNDGDILELIFDNNLDHGRSDFYRLYYKKGGRGKYRDDLAKTMENVESRGGFKYYDFGFKLMDNDIIEVKAFNKTLYSVKHKIPSRELEVGFEFQLTGPEMQSVDMKHLKRPSNYGKIVSIFIDGVQAAFETRKPFLKGYSANVQNLPANSLVDFSTAKKVTDFIIPKPEKPDVVIPEENKIVVPEEENVVSGLVGDGSRFQLSKNFVETRTSPLGLELEAEIFKKMKDYYTRAKLTPEDAELIIYQMGVSFCTSKSSVNDTSNFILWKDSEGRIRKFGKGIHSRLIQELSKSPCNVERTLLSSRSKEILELLRQKKLDWPFNHANKRGIMPEYAYLACDFLNLKKVSLSEGEKLAMTSQQMYARLVNKHKRAIVNVNQLL</sequence>
<dbReference type="GO" id="GO:0019028">
    <property type="term" value="C:viral capsid"/>
    <property type="evidence" value="ECO:0007669"/>
    <property type="project" value="UniProtKB-KW"/>
</dbReference>
<dbReference type="InterPro" id="IPR002679">
    <property type="entry name" value="Closter_coat"/>
</dbReference>
<protein>
    <submittedName>
        <fullName evidence="4">Minor coat protein</fullName>
    </submittedName>
</protein>
<name>Q6JGV6_9CLOS</name>
<dbReference type="RefSeq" id="YP_025090.1">
    <property type="nucleotide sequence ID" value="NC_005896.2"/>
</dbReference>
<organism evidence="4 5">
    <name type="scientific">Strawberry pallidosis-associated virus</name>
    <dbReference type="NCBI Taxonomy" id="227507"/>
    <lineage>
        <taxon>Viruses</taxon>
        <taxon>Riboviria</taxon>
        <taxon>Orthornavirae</taxon>
        <taxon>Kitrinoviricota</taxon>
        <taxon>Alsuviricetes</taxon>
        <taxon>Martellivirales</taxon>
        <taxon>Closteroviridae</taxon>
        <taxon>Crinivirus</taxon>
        <taxon>Crinivirus palidofragariae</taxon>
    </lineage>
</organism>
<keyword evidence="3" id="KW-0946">Virion</keyword>
<dbReference type="GeneID" id="2943310"/>
<dbReference type="Proteomes" id="UP000217264">
    <property type="component" value="Genome"/>
</dbReference>
<accession>Q6JGV6</accession>
<dbReference type="OrthoDB" id="10887at10239"/>